<evidence type="ECO:0000256" key="1">
    <source>
        <dbReference type="SAM" id="MobiDB-lite"/>
    </source>
</evidence>
<organism evidence="2 3">
    <name type="scientific">Prorocentrum cordatum</name>
    <dbReference type="NCBI Taxonomy" id="2364126"/>
    <lineage>
        <taxon>Eukaryota</taxon>
        <taxon>Sar</taxon>
        <taxon>Alveolata</taxon>
        <taxon>Dinophyceae</taxon>
        <taxon>Prorocentrales</taxon>
        <taxon>Prorocentraceae</taxon>
        <taxon>Prorocentrum</taxon>
    </lineage>
</organism>
<comment type="caution">
    <text evidence="2">The sequence shown here is derived from an EMBL/GenBank/DDBJ whole genome shotgun (WGS) entry which is preliminary data.</text>
</comment>
<sequence length="295" mass="32834">MATGDGGRRRSLDISMDEDGSSFEVQRRSATVYVRDLDVPSSFPNSRDWFELFQGDAYTPPKFFHLVLQWIVCSSVHLVHFMTRLVGLAESHGYSLVPLPVAQLFPQPAPHWVWGGDRETNFDRLALYPRRRMALPAGLDAATRGRLNARLLERWLRSPLGFLFVFESPVSDFRAMATQSAEGIQREMQHRLQAVAKRPGVPIGCTSARRAGCWPRLTACASSRCERSTSTGTTTRSCPRAPPAPPAPRHRARRRASSRIELWRAFQRATADVLAEFGGGPAPRELPADVAAEPA</sequence>
<keyword evidence="3" id="KW-1185">Reference proteome</keyword>
<feature type="non-terminal residue" evidence="2">
    <location>
        <position position="295"/>
    </location>
</feature>
<proteinExistence type="predicted"/>
<gene>
    <name evidence="2" type="ORF">PCOR1329_LOCUS4183</name>
</gene>
<dbReference type="Proteomes" id="UP001189429">
    <property type="component" value="Unassembled WGS sequence"/>
</dbReference>
<feature type="compositionally biased region" description="Basic residues" evidence="1">
    <location>
        <begin position="248"/>
        <end position="257"/>
    </location>
</feature>
<reference evidence="2" key="1">
    <citation type="submission" date="2023-10" db="EMBL/GenBank/DDBJ databases">
        <authorList>
            <person name="Chen Y."/>
            <person name="Shah S."/>
            <person name="Dougan E. K."/>
            <person name="Thang M."/>
            <person name="Chan C."/>
        </authorList>
    </citation>
    <scope>NUCLEOTIDE SEQUENCE [LARGE SCALE GENOMIC DNA]</scope>
</reference>
<evidence type="ECO:0000313" key="2">
    <source>
        <dbReference type="EMBL" id="CAK0794092.1"/>
    </source>
</evidence>
<feature type="compositionally biased region" description="Low complexity" evidence="1">
    <location>
        <begin position="228"/>
        <end position="239"/>
    </location>
</feature>
<dbReference type="EMBL" id="CAUYUJ010001085">
    <property type="protein sequence ID" value="CAK0794092.1"/>
    <property type="molecule type" value="Genomic_DNA"/>
</dbReference>
<accession>A0ABN9PUA8</accession>
<protein>
    <submittedName>
        <fullName evidence="2">Uncharacterized protein</fullName>
    </submittedName>
</protein>
<feature type="region of interest" description="Disordered" evidence="1">
    <location>
        <begin position="226"/>
        <end position="258"/>
    </location>
</feature>
<name>A0ABN9PUA8_9DINO</name>
<evidence type="ECO:0000313" key="3">
    <source>
        <dbReference type="Proteomes" id="UP001189429"/>
    </source>
</evidence>